<organism evidence="2 3">
    <name type="scientific">Periconia digitata</name>
    <dbReference type="NCBI Taxonomy" id="1303443"/>
    <lineage>
        <taxon>Eukaryota</taxon>
        <taxon>Fungi</taxon>
        <taxon>Dikarya</taxon>
        <taxon>Ascomycota</taxon>
        <taxon>Pezizomycotina</taxon>
        <taxon>Dothideomycetes</taxon>
        <taxon>Pleosporomycetidae</taxon>
        <taxon>Pleosporales</taxon>
        <taxon>Massarineae</taxon>
        <taxon>Periconiaceae</taxon>
        <taxon>Periconia</taxon>
    </lineage>
</organism>
<dbReference type="Proteomes" id="UP001152607">
    <property type="component" value="Unassembled WGS sequence"/>
</dbReference>
<protein>
    <submittedName>
        <fullName evidence="2">Uncharacterized protein</fullName>
    </submittedName>
</protein>
<name>A0A9W4XX46_9PLEO</name>
<proteinExistence type="predicted"/>
<keyword evidence="3" id="KW-1185">Reference proteome</keyword>
<evidence type="ECO:0000313" key="3">
    <source>
        <dbReference type="Proteomes" id="UP001152607"/>
    </source>
</evidence>
<reference evidence="2" key="1">
    <citation type="submission" date="2023-01" db="EMBL/GenBank/DDBJ databases">
        <authorList>
            <person name="Van Ghelder C."/>
            <person name="Rancurel C."/>
        </authorList>
    </citation>
    <scope>NUCLEOTIDE SEQUENCE</scope>
    <source>
        <strain evidence="2">CNCM I-4278</strain>
    </source>
</reference>
<dbReference type="EMBL" id="CAOQHR010000012">
    <property type="protein sequence ID" value="CAI6341916.1"/>
    <property type="molecule type" value="Genomic_DNA"/>
</dbReference>
<comment type="caution">
    <text evidence="2">The sequence shown here is derived from an EMBL/GenBank/DDBJ whole genome shotgun (WGS) entry which is preliminary data.</text>
</comment>
<dbReference type="AlphaFoldDB" id="A0A9W4XX46"/>
<accession>A0A9W4XX46</accession>
<evidence type="ECO:0000313" key="2">
    <source>
        <dbReference type="EMBL" id="CAI6341916.1"/>
    </source>
</evidence>
<evidence type="ECO:0000256" key="1">
    <source>
        <dbReference type="SAM" id="MobiDB-lite"/>
    </source>
</evidence>
<feature type="compositionally biased region" description="Basic and acidic residues" evidence="1">
    <location>
        <begin position="105"/>
        <end position="115"/>
    </location>
</feature>
<gene>
    <name evidence="2" type="ORF">PDIGIT_LOCUS15116</name>
</gene>
<sequence length="191" mass="21112">MSYVRETLGTSYKPGSSKIGTESLSAVRSDCLDQVYSSFVSARNGIEEIYVCSMNMRNTGRITYILPRIVSKSQTSPTKWSRCTLVVGSDQSFRGRSSNDYLHPSQREKGQEPRKTLGPFPHPRTLPGTNKKPKGARLACPSGRIERSKTRICSSAPTIIVRNAADMVCLPTVPPLYIRDGNRSVSRSPMP</sequence>
<feature type="region of interest" description="Disordered" evidence="1">
    <location>
        <begin position="96"/>
        <end position="139"/>
    </location>
</feature>